<comment type="caution">
    <text evidence="1">The sequence shown here is derived from an EMBL/GenBank/DDBJ whole genome shotgun (WGS) entry which is preliminary data.</text>
</comment>
<gene>
    <name evidence="1" type="ORF">KSX_64470</name>
</gene>
<reference evidence="1" key="1">
    <citation type="submission" date="2020-10" db="EMBL/GenBank/DDBJ databases">
        <title>Taxonomic study of unclassified bacteria belonging to the class Ktedonobacteria.</title>
        <authorList>
            <person name="Yabe S."/>
            <person name="Wang C.M."/>
            <person name="Zheng Y."/>
            <person name="Sakai Y."/>
            <person name="Cavaletti L."/>
            <person name="Monciardini P."/>
            <person name="Donadio S."/>
        </authorList>
    </citation>
    <scope>NUCLEOTIDE SEQUENCE</scope>
    <source>
        <strain evidence="1">SOSP1-1</strain>
    </source>
</reference>
<accession>A0A8J3I2U0</accession>
<name>A0A8J3I2U0_9CHLR</name>
<dbReference type="AlphaFoldDB" id="A0A8J3I2U0"/>
<protein>
    <submittedName>
        <fullName evidence="1">Uncharacterized protein</fullName>
    </submittedName>
</protein>
<sequence length="105" mass="11657">MEMPDILGNLSALTPQERLEMALASANQTYVNEHHDDSMEMLAADYLAVRHETLDLLQQFTDDQLTALAPTVIGDQAVGNLFAGRAEHAATHMPGLRGRFRWLLP</sequence>
<evidence type="ECO:0000313" key="1">
    <source>
        <dbReference type="EMBL" id="GHO48284.1"/>
    </source>
</evidence>
<proteinExistence type="predicted"/>
<evidence type="ECO:0000313" key="2">
    <source>
        <dbReference type="Proteomes" id="UP000612362"/>
    </source>
</evidence>
<organism evidence="1 2">
    <name type="scientific">Ktedonospora formicarum</name>
    <dbReference type="NCBI Taxonomy" id="2778364"/>
    <lineage>
        <taxon>Bacteria</taxon>
        <taxon>Bacillati</taxon>
        <taxon>Chloroflexota</taxon>
        <taxon>Ktedonobacteria</taxon>
        <taxon>Ktedonobacterales</taxon>
        <taxon>Ktedonobacteraceae</taxon>
        <taxon>Ktedonospora</taxon>
    </lineage>
</organism>
<dbReference type="EMBL" id="BNJF01000004">
    <property type="protein sequence ID" value="GHO48284.1"/>
    <property type="molecule type" value="Genomic_DNA"/>
</dbReference>
<dbReference type="Proteomes" id="UP000612362">
    <property type="component" value="Unassembled WGS sequence"/>
</dbReference>
<keyword evidence="2" id="KW-1185">Reference proteome</keyword>